<dbReference type="HOGENOM" id="CLU_2562618_0_0_1"/>
<keyword evidence="2" id="KW-1185">Reference proteome</keyword>
<reference evidence="1 2" key="1">
    <citation type="journal article" date="2006" name="Science">
        <title>The genome of black cottonwood, Populus trichocarpa (Torr. &amp; Gray).</title>
        <authorList>
            <person name="Tuskan G.A."/>
            <person name="Difazio S."/>
            <person name="Jansson S."/>
            <person name="Bohlmann J."/>
            <person name="Grigoriev I."/>
            <person name="Hellsten U."/>
            <person name="Putnam N."/>
            <person name="Ralph S."/>
            <person name="Rombauts S."/>
            <person name="Salamov A."/>
            <person name="Schein J."/>
            <person name="Sterck L."/>
            <person name="Aerts A."/>
            <person name="Bhalerao R.R."/>
            <person name="Bhalerao R.P."/>
            <person name="Blaudez D."/>
            <person name="Boerjan W."/>
            <person name="Brun A."/>
            <person name="Brunner A."/>
            <person name="Busov V."/>
            <person name="Campbell M."/>
            <person name="Carlson J."/>
            <person name="Chalot M."/>
            <person name="Chapman J."/>
            <person name="Chen G.L."/>
            <person name="Cooper D."/>
            <person name="Coutinho P.M."/>
            <person name="Couturier J."/>
            <person name="Covert S."/>
            <person name="Cronk Q."/>
            <person name="Cunningham R."/>
            <person name="Davis J."/>
            <person name="Degroeve S."/>
            <person name="Dejardin A."/>
            <person name="Depamphilis C."/>
            <person name="Detter J."/>
            <person name="Dirks B."/>
            <person name="Dubchak I."/>
            <person name="Duplessis S."/>
            <person name="Ehlting J."/>
            <person name="Ellis B."/>
            <person name="Gendler K."/>
            <person name="Goodstein D."/>
            <person name="Gribskov M."/>
            <person name="Grimwood J."/>
            <person name="Groover A."/>
            <person name="Gunter L."/>
            <person name="Hamberger B."/>
            <person name="Heinze B."/>
            <person name="Helariutta Y."/>
            <person name="Henrissat B."/>
            <person name="Holligan D."/>
            <person name="Holt R."/>
            <person name="Huang W."/>
            <person name="Islam-Faridi N."/>
            <person name="Jones S."/>
            <person name="Jones-Rhoades M."/>
            <person name="Jorgensen R."/>
            <person name="Joshi C."/>
            <person name="Kangasjarvi J."/>
            <person name="Karlsson J."/>
            <person name="Kelleher C."/>
            <person name="Kirkpatrick R."/>
            <person name="Kirst M."/>
            <person name="Kohler A."/>
            <person name="Kalluri U."/>
            <person name="Larimer F."/>
            <person name="Leebens-Mack J."/>
            <person name="Leple J.C."/>
            <person name="Locascio P."/>
            <person name="Lou Y."/>
            <person name="Lucas S."/>
            <person name="Martin F."/>
            <person name="Montanini B."/>
            <person name="Napoli C."/>
            <person name="Nelson D.R."/>
            <person name="Nelson C."/>
            <person name="Nieminen K."/>
            <person name="Nilsson O."/>
            <person name="Pereda V."/>
            <person name="Peter G."/>
            <person name="Philippe R."/>
            <person name="Pilate G."/>
            <person name="Poliakov A."/>
            <person name="Razumovskaya J."/>
            <person name="Richardson P."/>
            <person name="Rinaldi C."/>
            <person name="Ritland K."/>
            <person name="Rouze P."/>
            <person name="Ryaboy D."/>
            <person name="Schmutz J."/>
            <person name="Schrader J."/>
            <person name="Segerman B."/>
            <person name="Shin H."/>
            <person name="Siddiqui A."/>
            <person name="Sterky F."/>
            <person name="Terry A."/>
            <person name="Tsai C.J."/>
            <person name="Uberbacher E."/>
            <person name="Unneberg P."/>
            <person name="Vahala J."/>
            <person name="Wall K."/>
            <person name="Wessler S."/>
            <person name="Yang G."/>
            <person name="Yin T."/>
            <person name="Douglas C."/>
            <person name="Marra M."/>
            <person name="Sandberg G."/>
            <person name="Van de Peer Y."/>
            <person name="Rokhsar D."/>
        </authorList>
    </citation>
    <scope>NUCLEOTIDE SEQUENCE [LARGE SCALE GENOMIC DNA]</scope>
    <source>
        <strain evidence="2">cv. Nisqually</strain>
    </source>
</reference>
<organism evidence="1 2">
    <name type="scientific">Populus trichocarpa</name>
    <name type="common">Western balsam poplar</name>
    <name type="synonym">Populus balsamifera subsp. trichocarpa</name>
    <dbReference type="NCBI Taxonomy" id="3694"/>
    <lineage>
        <taxon>Eukaryota</taxon>
        <taxon>Viridiplantae</taxon>
        <taxon>Streptophyta</taxon>
        <taxon>Embryophyta</taxon>
        <taxon>Tracheophyta</taxon>
        <taxon>Spermatophyta</taxon>
        <taxon>Magnoliopsida</taxon>
        <taxon>eudicotyledons</taxon>
        <taxon>Gunneridae</taxon>
        <taxon>Pentapetalae</taxon>
        <taxon>rosids</taxon>
        <taxon>fabids</taxon>
        <taxon>Malpighiales</taxon>
        <taxon>Salicaceae</taxon>
        <taxon>Saliceae</taxon>
        <taxon>Populus</taxon>
    </lineage>
</organism>
<dbReference type="Proteomes" id="UP000006729">
    <property type="component" value="Chromosome 1"/>
</dbReference>
<name>U5GTI2_POPTR</name>
<evidence type="ECO:0000313" key="1">
    <source>
        <dbReference type="EMBL" id="PNT55236.1"/>
    </source>
</evidence>
<dbReference type="EMBL" id="CM009290">
    <property type="protein sequence ID" value="PNT55236.1"/>
    <property type="molecule type" value="Genomic_DNA"/>
</dbReference>
<dbReference type="AlphaFoldDB" id="U5GTI2"/>
<gene>
    <name evidence="1" type="ORF">POPTR_001G181400</name>
</gene>
<protein>
    <submittedName>
        <fullName evidence="1">Uncharacterized protein</fullName>
    </submittedName>
</protein>
<sequence length="82" mass="10138">MQEFGRSKTEEIGDYLLIQRKERNKEMGSKLTRFLSRFKEFSLVLEREYISATRKLKGSWPFFLKREKVWRERKCGKRERLF</sequence>
<proteinExistence type="predicted"/>
<dbReference type="InParanoid" id="U5GTI2"/>
<accession>U5GTI2</accession>
<evidence type="ECO:0000313" key="2">
    <source>
        <dbReference type="Proteomes" id="UP000006729"/>
    </source>
</evidence>